<comment type="function">
    <text evidence="6">A probable RNA chaperone. Forms a complex with KhpA which binds to cellular RNA and controls its expression. Plays a role in peptidoglycan (PG) homeostasis and cell length regulation.</text>
</comment>
<reference evidence="9" key="2">
    <citation type="journal article" date="2023" name="PLoS ONE">
        <title>Philodulcilactobacillus myokoensis gen. nov., sp. nov., a fructophilic, acidophilic, and agar-phobic lactic acid bacterium isolated from fermented vegetable extracts.</title>
        <authorList>
            <person name="Kouya T."/>
            <person name="Ishiyama Y."/>
            <person name="Ohashi S."/>
            <person name="Kumakubo R."/>
            <person name="Yamazaki T."/>
            <person name="Otaki T."/>
        </authorList>
    </citation>
    <scope>NUCLEOTIDE SEQUENCE</scope>
    <source>
        <strain evidence="9">WR16-4</strain>
    </source>
</reference>
<dbReference type="InterPro" id="IPR036867">
    <property type="entry name" value="R3H_dom_sf"/>
</dbReference>
<protein>
    <recommendedName>
        <fullName evidence="6">RNA-binding protein KhpB</fullName>
    </recommendedName>
    <alternativeName>
        <fullName evidence="6">RNA-binding protein EloR</fullName>
    </alternativeName>
</protein>
<comment type="subcellular location">
    <subcellularLocation>
        <location evidence="6">Cytoplasm</location>
    </subcellularLocation>
</comment>
<evidence type="ECO:0000256" key="2">
    <source>
        <dbReference type="ARBA" id="ARBA00022884"/>
    </source>
</evidence>
<dbReference type="Pfam" id="PF13083">
    <property type="entry name" value="KH_KhpA-B"/>
    <property type="match status" value="1"/>
</dbReference>
<comment type="subunit">
    <text evidence="6">Forms a complex with KhpA.</text>
</comment>
<evidence type="ECO:0000256" key="5">
    <source>
        <dbReference type="ARBA" id="ARBA00023316"/>
    </source>
</evidence>
<dbReference type="Gene3D" id="3.30.1370.50">
    <property type="entry name" value="R3H-like domain"/>
    <property type="match status" value="1"/>
</dbReference>
<comment type="similarity">
    <text evidence="6">Belongs to the KhpB RNA-binding protein family.</text>
</comment>
<dbReference type="InterPro" id="IPR038008">
    <property type="entry name" value="Jag_KH"/>
</dbReference>
<dbReference type="PROSITE" id="PS51061">
    <property type="entry name" value="R3H"/>
    <property type="match status" value="1"/>
</dbReference>
<dbReference type="HAMAP" id="MF_00867">
    <property type="entry name" value="KhpB"/>
    <property type="match status" value="1"/>
</dbReference>
<gene>
    <name evidence="6" type="primary">khpB</name>
    <name evidence="6" type="synonym">eloR</name>
    <name evidence="9" type="ORF">WR164_00750</name>
</gene>
<dbReference type="CDD" id="cd02414">
    <property type="entry name" value="KH-II_Jag"/>
    <property type="match status" value="1"/>
</dbReference>
<dbReference type="InterPro" id="IPR039247">
    <property type="entry name" value="KhpB"/>
</dbReference>
<dbReference type="GO" id="GO:0003723">
    <property type="term" value="F:RNA binding"/>
    <property type="evidence" value="ECO:0007669"/>
    <property type="project" value="UniProtKB-UniRule"/>
</dbReference>
<feature type="compositionally biased region" description="Basic and acidic residues" evidence="7">
    <location>
        <begin position="75"/>
        <end position="88"/>
    </location>
</feature>
<comment type="caution">
    <text evidence="6">Lacks conserved residue(s) required for the propagation of feature annotation.</text>
</comment>
<name>A0A9W6AZZ6_9LACO</name>
<comment type="domain">
    <text evidence="6">Has an N-terminal Jag-N domain and 2 RNA-binding domains (KH and R3H).</text>
</comment>
<evidence type="ECO:0000256" key="1">
    <source>
        <dbReference type="ARBA" id="ARBA00022490"/>
    </source>
</evidence>
<keyword evidence="1 6" id="KW-0963">Cytoplasm</keyword>
<comment type="caution">
    <text evidence="9">The sequence shown here is derived from an EMBL/GenBank/DDBJ whole genome shotgun (WGS) entry which is preliminary data.</text>
</comment>
<keyword evidence="5 6" id="KW-0961">Cell wall biogenesis/degradation</keyword>
<feature type="compositionally biased region" description="Polar residues" evidence="7">
    <location>
        <begin position="58"/>
        <end position="74"/>
    </location>
</feature>
<evidence type="ECO:0000256" key="7">
    <source>
        <dbReference type="SAM" id="MobiDB-lite"/>
    </source>
</evidence>
<evidence type="ECO:0000313" key="10">
    <source>
        <dbReference type="Proteomes" id="UP001144204"/>
    </source>
</evidence>
<dbReference type="InterPro" id="IPR038247">
    <property type="entry name" value="Jag_N_dom_sf"/>
</dbReference>
<dbReference type="NCBIfam" id="NF041568">
    <property type="entry name" value="Jag_EloR"/>
    <property type="match status" value="1"/>
</dbReference>
<dbReference type="Pfam" id="PF01424">
    <property type="entry name" value="R3H"/>
    <property type="match status" value="1"/>
</dbReference>
<dbReference type="SMART" id="SM00393">
    <property type="entry name" value="R3H"/>
    <property type="match status" value="1"/>
</dbReference>
<keyword evidence="3 6" id="KW-0133">Cell shape</keyword>
<keyword evidence="2 6" id="KW-0694">RNA-binding</keyword>
<reference evidence="9" key="1">
    <citation type="submission" date="2022-07" db="EMBL/GenBank/DDBJ databases">
        <authorList>
            <person name="Kouya T."/>
            <person name="Ishiyama Y."/>
        </authorList>
    </citation>
    <scope>NUCLEOTIDE SEQUENCE</scope>
    <source>
        <strain evidence="9">WR16-4</strain>
    </source>
</reference>
<dbReference type="GO" id="GO:0005737">
    <property type="term" value="C:cytoplasm"/>
    <property type="evidence" value="ECO:0007669"/>
    <property type="project" value="UniProtKB-SubCell"/>
</dbReference>
<dbReference type="GO" id="GO:0071555">
    <property type="term" value="P:cell wall organization"/>
    <property type="evidence" value="ECO:0007669"/>
    <property type="project" value="UniProtKB-KW"/>
</dbReference>
<proteinExistence type="inferred from homology"/>
<evidence type="ECO:0000313" key="9">
    <source>
        <dbReference type="EMBL" id="GLB46096.1"/>
    </source>
</evidence>
<dbReference type="AlphaFoldDB" id="A0A9W6AZZ6"/>
<dbReference type="InterPro" id="IPR032782">
    <property type="entry name" value="KhpB_N"/>
</dbReference>
<sequence>MTTFTGKTVDDAIQKGLKSLEIKQSEAEINIIQVNRHGFFGIGRRYAKVEVAKKPESNPENNESSKTVHQSQENVKPEHTEKNNREESNQQNKSNHHQNEHSNYQKLDKKTVVNNLIDYLESIVEQLGINASVNIDAQNSKHIKLDFETDKEGLLIGRHGLTINALQELSQIYLNRYGIHHYYVELDTANYRERRMEVLEGLAQRTARKVVADGKPVYLDPMPSFERKKIHATLAHSDHVETYSAGREPHRAVVVAPAK</sequence>
<dbReference type="Gene3D" id="3.30.30.80">
    <property type="entry name" value="probable RNA-binding protein from clostridium symbiosum atcc 14940"/>
    <property type="match status" value="1"/>
</dbReference>
<evidence type="ECO:0000256" key="4">
    <source>
        <dbReference type="ARBA" id="ARBA00023186"/>
    </source>
</evidence>
<dbReference type="InterPro" id="IPR001374">
    <property type="entry name" value="R3H_dom"/>
</dbReference>
<dbReference type="InterPro" id="IPR015946">
    <property type="entry name" value="KH_dom-like_a/b"/>
</dbReference>
<dbReference type="RefSeq" id="WP_286135556.1">
    <property type="nucleotide sequence ID" value="NZ_BRPL01000002.1"/>
</dbReference>
<feature type="region of interest" description="Disordered" evidence="7">
    <location>
        <begin position="52"/>
        <end position="107"/>
    </location>
</feature>
<dbReference type="InterPro" id="IPR034079">
    <property type="entry name" value="R3H_KhpB"/>
</dbReference>
<dbReference type="Pfam" id="PF14804">
    <property type="entry name" value="Jag_N"/>
    <property type="match status" value="1"/>
</dbReference>
<accession>A0A9W6AZZ6</accession>
<dbReference type="Gene3D" id="3.30.300.20">
    <property type="match status" value="1"/>
</dbReference>
<dbReference type="SMART" id="SM01245">
    <property type="entry name" value="Jag_N"/>
    <property type="match status" value="1"/>
</dbReference>
<keyword evidence="10" id="KW-1185">Reference proteome</keyword>
<dbReference type="CDD" id="cd02644">
    <property type="entry name" value="R3H_jag"/>
    <property type="match status" value="1"/>
</dbReference>
<keyword evidence="4 6" id="KW-0143">Chaperone</keyword>
<evidence type="ECO:0000256" key="3">
    <source>
        <dbReference type="ARBA" id="ARBA00022960"/>
    </source>
</evidence>
<feature type="domain" description="R3H" evidence="8">
    <location>
        <begin position="193"/>
        <end position="259"/>
    </location>
</feature>
<dbReference type="GO" id="GO:0009252">
    <property type="term" value="P:peptidoglycan biosynthetic process"/>
    <property type="evidence" value="ECO:0007669"/>
    <property type="project" value="UniProtKB-UniRule"/>
</dbReference>
<evidence type="ECO:0000259" key="8">
    <source>
        <dbReference type="PROSITE" id="PS51061"/>
    </source>
</evidence>
<dbReference type="SUPFAM" id="SSF82708">
    <property type="entry name" value="R3H domain"/>
    <property type="match status" value="1"/>
</dbReference>
<dbReference type="EMBL" id="BRPL01000002">
    <property type="protein sequence ID" value="GLB46096.1"/>
    <property type="molecule type" value="Genomic_DNA"/>
</dbReference>
<organism evidence="9 10">
    <name type="scientific">Philodulcilactobacillus myokoensis</name>
    <dbReference type="NCBI Taxonomy" id="2929573"/>
    <lineage>
        <taxon>Bacteria</taxon>
        <taxon>Bacillati</taxon>
        <taxon>Bacillota</taxon>
        <taxon>Bacilli</taxon>
        <taxon>Lactobacillales</taxon>
        <taxon>Lactobacillaceae</taxon>
        <taxon>Philodulcilactobacillus</taxon>
    </lineage>
</organism>
<dbReference type="Proteomes" id="UP001144204">
    <property type="component" value="Unassembled WGS sequence"/>
</dbReference>
<dbReference type="PANTHER" id="PTHR35800">
    <property type="entry name" value="PROTEIN JAG"/>
    <property type="match status" value="1"/>
</dbReference>
<evidence type="ECO:0000256" key="6">
    <source>
        <dbReference type="HAMAP-Rule" id="MF_00867"/>
    </source>
</evidence>
<dbReference type="GO" id="GO:0008360">
    <property type="term" value="P:regulation of cell shape"/>
    <property type="evidence" value="ECO:0007669"/>
    <property type="project" value="UniProtKB-KW"/>
</dbReference>
<dbReference type="PANTHER" id="PTHR35800:SF1">
    <property type="entry name" value="RNA-BINDING PROTEIN KHPB"/>
    <property type="match status" value="1"/>
</dbReference>